<evidence type="ECO:0000313" key="2">
    <source>
        <dbReference type="EMBL" id="KAF7437451.1"/>
    </source>
</evidence>
<dbReference type="PANTHER" id="PTHR38248:SF2">
    <property type="entry name" value="FUNK1 11"/>
    <property type="match status" value="1"/>
</dbReference>
<dbReference type="AlphaFoldDB" id="A0A8H7DYT3"/>
<proteinExistence type="predicted"/>
<dbReference type="EMBL" id="JACETU010000002">
    <property type="protein sequence ID" value="KAF7437451.1"/>
    <property type="molecule type" value="Genomic_DNA"/>
</dbReference>
<dbReference type="OrthoDB" id="5584477at2759"/>
<feature type="domain" description="Fungal-type protein kinase" evidence="1">
    <location>
        <begin position="454"/>
        <end position="602"/>
    </location>
</feature>
<dbReference type="InterPro" id="IPR040976">
    <property type="entry name" value="Pkinase_fungal"/>
</dbReference>
<reference evidence="2" key="1">
    <citation type="submission" date="2019-07" db="EMBL/GenBank/DDBJ databases">
        <authorList>
            <person name="Palmer J.M."/>
        </authorList>
    </citation>
    <scope>NUCLEOTIDE SEQUENCE</scope>
    <source>
        <strain evidence="2">PC9</strain>
    </source>
</reference>
<dbReference type="VEuPathDB" id="FungiDB:PC9H_004290"/>
<dbReference type="PANTHER" id="PTHR38248">
    <property type="entry name" value="FUNK1 6"/>
    <property type="match status" value="1"/>
</dbReference>
<dbReference type="Pfam" id="PF17667">
    <property type="entry name" value="Pkinase_fungal"/>
    <property type="match status" value="2"/>
</dbReference>
<protein>
    <recommendedName>
        <fullName evidence="1">Fungal-type protein kinase domain-containing protein</fullName>
    </recommendedName>
</protein>
<keyword evidence="3" id="KW-1185">Reference proteome</keyword>
<comment type="caution">
    <text evidence="2">The sequence shown here is derived from an EMBL/GenBank/DDBJ whole genome shotgun (WGS) entry which is preliminary data.</text>
</comment>
<organism evidence="2 3">
    <name type="scientific">Pleurotus ostreatus</name>
    <name type="common">Oyster mushroom</name>
    <name type="synonym">White-rot fungus</name>
    <dbReference type="NCBI Taxonomy" id="5322"/>
    <lineage>
        <taxon>Eukaryota</taxon>
        <taxon>Fungi</taxon>
        <taxon>Dikarya</taxon>
        <taxon>Basidiomycota</taxon>
        <taxon>Agaricomycotina</taxon>
        <taxon>Agaricomycetes</taxon>
        <taxon>Agaricomycetidae</taxon>
        <taxon>Agaricales</taxon>
        <taxon>Pleurotineae</taxon>
        <taxon>Pleurotaceae</taxon>
        <taxon>Pleurotus</taxon>
    </lineage>
</organism>
<dbReference type="RefSeq" id="XP_036635350.1">
    <property type="nucleotide sequence ID" value="XM_036773877.1"/>
</dbReference>
<gene>
    <name evidence="2" type="ORF">PC9H_004290</name>
</gene>
<sequence length="757" mass="85605">MATSQKRLNAGRRFISMQHTPYNLRSNVRSPHTQTMTTSQVIQKRNAQEAVGNILSHELQHVTYEGDWVADHFCPAHAETVEQVIEHLGKADIWKCSTPETLNISDMQDWPGETSAATASCGPFTTLLNKTVEAFAACYPKEFKRSYLRDVRFKHYAKTMQETGECALRPSIIALTKLLLNKGRASWYSTVFAGEVNSCWKRLVLQAGAYARCLFAASDHRIFIPILALDHSTSTFRLLFYHRSGVLATHAMQLQTVSGFKDFVSTIVGMWLWREPSQAGYVPTQLPAYLSFNNIKYFIHYICCRRQAIRGRVTTVYYVECEEPAEDITRYFVVPQEDCGGLEWRCLNPFDYDDRQPDDIQVYQEGDEEGGMREGGSQEDVVSTQELILAEPLPECFIVKCSHQPLGRITELEVFSAVQGFIGIPYIIAEYDALCFTIPADKMPAPWRVLIDTKDDMLPYESRVHKHIVMGSVGARLTPEMTFQQVGCALLHAMIGHCALFTEGGYLHRDISIGNILFLDEISRSDWKIPPILHGIVTSNECSAVLIDGDVAKKWGTPPQASDRPGTLPFTSANLVDSWTKNKAVVHTPIDDLESFAWVLLYDALAWTPASERTVDEDDWWKNINGEDLGSLADFKVRLLEIDWGSRMADIEDDLSGILAIFQPLLHAWFLQSSRFAAAHRQFLRKQCDENEFTQLYHDAYKAFTSVGLDKCAALPDIPIKSVYENLLYLLPQTTVIKLSYAQEILGQSEDDTDLHF</sequence>
<name>A0A8H7DYT3_PLEOS</name>
<accession>A0A8H7DYT3</accession>
<dbReference type="GeneID" id="59374108"/>
<dbReference type="SUPFAM" id="SSF56112">
    <property type="entry name" value="Protein kinase-like (PK-like)"/>
    <property type="match status" value="1"/>
</dbReference>
<dbReference type="InterPro" id="IPR011009">
    <property type="entry name" value="Kinase-like_dom_sf"/>
</dbReference>
<evidence type="ECO:0000313" key="3">
    <source>
        <dbReference type="Proteomes" id="UP000623687"/>
    </source>
</evidence>
<evidence type="ECO:0000259" key="1">
    <source>
        <dbReference type="Pfam" id="PF17667"/>
    </source>
</evidence>
<dbReference type="Proteomes" id="UP000623687">
    <property type="component" value="Unassembled WGS sequence"/>
</dbReference>
<feature type="domain" description="Fungal-type protein kinase" evidence="1">
    <location>
        <begin position="199"/>
        <end position="323"/>
    </location>
</feature>